<dbReference type="Pfam" id="PF01687">
    <property type="entry name" value="Flavokinase"/>
    <property type="match status" value="1"/>
</dbReference>
<evidence type="ECO:0000256" key="13">
    <source>
        <dbReference type="ARBA" id="ARBA00049494"/>
    </source>
</evidence>
<dbReference type="UniPathway" id="UPA00276">
    <property type="reaction ID" value="UER00406"/>
</dbReference>
<dbReference type="GO" id="GO:0005524">
    <property type="term" value="F:ATP binding"/>
    <property type="evidence" value="ECO:0007669"/>
    <property type="project" value="UniProtKB-UniRule"/>
</dbReference>
<dbReference type="InterPro" id="IPR023468">
    <property type="entry name" value="Riboflavin_kinase"/>
</dbReference>
<keyword evidence="10 14" id="KW-0067">ATP-binding</keyword>
<evidence type="ECO:0000256" key="5">
    <source>
        <dbReference type="ARBA" id="ARBA00022679"/>
    </source>
</evidence>
<keyword evidence="4 14" id="KW-0288">FMN</keyword>
<evidence type="ECO:0000256" key="11">
    <source>
        <dbReference type="ARBA" id="ARBA00023268"/>
    </source>
</evidence>
<dbReference type="InterPro" id="IPR015865">
    <property type="entry name" value="Riboflavin_kinase_bac/euk"/>
</dbReference>
<keyword evidence="11" id="KW-0511">Multifunctional enzyme</keyword>
<dbReference type="GO" id="GO:0003919">
    <property type="term" value="F:FMN adenylyltransferase activity"/>
    <property type="evidence" value="ECO:0007669"/>
    <property type="project" value="UniProtKB-UniRule"/>
</dbReference>
<dbReference type="GO" id="GO:0009398">
    <property type="term" value="P:FMN biosynthetic process"/>
    <property type="evidence" value="ECO:0007669"/>
    <property type="project" value="UniProtKB-UniRule"/>
</dbReference>
<evidence type="ECO:0000313" key="17">
    <source>
        <dbReference type="Proteomes" id="UP000076927"/>
    </source>
</evidence>
<dbReference type="PIRSF" id="PIRSF004491">
    <property type="entry name" value="FAD_Synth"/>
    <property type="match status" value="1"/>
</dbReference>
<dbReference type="AlphaFoldDB" id="A0A172TKL5"/>
<reference evidence="16 17" key="1">
    <citation type="submission" date="2015-01" db="EMBL/GenBank/DDBJ databases">
        <title>Paenibacillus swuensis/DY6/whole genome sequencing.</title>
        <authorList>
            <person name="Kim M.K."/>
            <person name="Srinivasan S."/>
            <person name="Lee J.-J."/>
        </authorList>
    </citation>
    <scope>NUCLEOTIDE SEQUENCE [LARGE SCALE GENOMIC DNA]</scope>
    <source>
        <strain evidence="16 17">DY6</strain>
    </source>
</reference>
<evidence type="ECO:0000256" key="8">
    <source>
        <dbReference type="ARBA" id="ARBA00022777"/>
    </source>
</evidence>
<evidence type="ECO:0000256" key="14">
    <source>
        <dbReference type="PIRNR" id="PIRNR004491"/>
    </source>
</evidence>
<dbReference type="NCBIfam" id="NF004160">
    <property type="entry name" value="PRK05627.1-3"/>
    <property type="match status" value="1"/>
</dbReference>
<dbReference type="InterPro" id="IPR002606">
    <property type="entry name" value="Riboflavin_kinase_bac"/>
</dbReference>
<dbReference type="Gene3D" id="2.40.30.30">
    <property type="entry name" value="Riboflavin kinase-like"/>
    <property type="match status" value="1"/>
</dbReference>
<organism evidence="16 17">
    <name type="scientific">Paenibacillus swuensis</name>
    <dbReference type="NCBI Taxonomy" id="1178515"/>
    <lineage>
        <taxon>Bacteria</taxon>
        <taxon>Bacillati</taxon>
        <taxon>Bacillota</taxon>
        <taxon>Bacilli</taxon>
        <taxon>Bacillales</taxon>
        <taxon>Paenibacillaceae</taxon>
        <taxon>Paenibacillus</taxon>
    </lineage>
</organism>
<keyword evidence="17" id="KW-1185">Reference proteome</keyword>
<comment type="catalytic activity">
    <reaction evidence="13 14">
        <text>FMN + ATP + H(+) = FAD + diphosphate</text>
        <dbReference type="Rhea" id="RHEA:17237"/>
        <dbReference type="ChEBI" id="CHEBI:15378"/>
        <dbReference type="ChEBI" id="CHEBI:30616"/>
        <dbReference type="ChEBI" id="CHEBI:33019"/>
        <dbReference type="ChEBI" id="CHEBI:57692"/>
        <dbReference type="ChEBI" id="CHEBI:58210"/>
        <dbReference type="EC" id="2.7.7.2"/>
    </reaction>
</comment>
<dbReference type="InterPro" id="IPR023465">
    <property type="entry name" value="Riboflavin_kinase_dom_sf"/>
</dbReference>
<keyword evidence="8 14" id="KW-0418">Kinase</keyword>
<keyword evidence="5 14" id="KW-0808">Transferase</keyword>
<dbReference type="PANTHER" id="PTHR22749">
    <property type="entry name" value="RIBOFLAVIN KINASE/FMN ADENYLYLTRANSFERASE"/>
    <property type="match status" value="1"/>
</dbReference>
<dbReference type="FunFam" id="3.40.50.620:FF:000021">
    <property type="entry name" value="Riboflavin biosynthesis protein"/>
    <property type="match status" value="1"/>
</dbReference>
<comment type="pathway">
    <text evidence="2 14">Cofactor biosynthesis; FMN biosynthesis; FMN from riboflavin (ATP route): step 1/1.</text>
</comment>
<dbReference type="InterPro" id="IPR015864">
    <property type="entry name" value="FAD_synthase"/>
</dbReference>
<comment type="pathway">
    <text evidence="1 14">Cofactor biosynthesis; FAD biosynthesis; FAD from FMN: step 1/1.</text>
</comment>
<evidence type="ECO:0000256" key="12">
    <source>
        <dbReference type="ARBA" id="ARBA00047880"/>
    </source>
</evidence>
<name>A0A172TKL5_9BACL</name>
<keyword evidence="6 14" id="KW-0548">Nucleotidyltransferase</keyword>
<dbReference type="NCBIfam" id="TIGR00125">
    <property type="entry name" value="cyt_tran_rel"/>
    <property type="match status" value="1"/>
</dbReference>
<protein>
    <recommendedName>
        <fullName evidence="14">Riboflavin biosynthesis protein</fullName>
    </recommendedName>
    <domain>
        <recommendedName>
            <fullName evidence="14">Riboflavin kinase</fullName>
            <ecNumber evidence="14">2.7.1.26</ecNumber>
        </recommendedName>
        <alternativeName>
            <fullName evidence="14">Flavokinase</fullName>
        </alternativeName>
    </domain>
    <domain>
        <recommendedName>
            <fullName evidence="14">FMN adenylyltransferase</fullName>
            <ecNumber evidence="14">2.7.7.2</ecNumber>
        </recommendedName>
        <alternativeName>
            <fullName evidence="14">FAD pyrophosphorylase</fullName>
        </alternativeName>
        <alternativeName>
            <fullName evidence="14">FAD synthase</fullName>
        </alternativeName>
    </domain>
</protein>
<dbReference type="SMART" id="SM00904">
    <property type="entry name" value="Flavokinase"/>
    <property type="match status" value="1"/>
</dbReference>
<dbReference type="CDD" id="cd02064">
    <property type="entry name" value="FAD_synthetase_N"/>
    <property type="match status" value="1"/>
</dbReference>
<dbReference type="GO" id="GO:0009231">
    <property type="term" value="P:riboflavin biosynthetic process"/>
    <property type="evidence" value="ECO:0007669"/>
    <property type="project" value="InterPro"/>
</dbReference>
<keyword evidence="9 14" id="KW-0274">FAD</keyword>
<dbReference type="NCBIfam" id="TIGR00083">
    <property type="entry name" value="ribF"/>
    <property type="match status" value="1"/>
</dbReference>
<evidence type="ECO:0000256" key="7">
    <source>
        <dbReference type="ARBA" id="ARBA00022741"/>
    </source>
</evidence>
<dbReference type="EMBL" id="CP011388">
    <property type="protein sequence ID" value="ANE47581.1"/>
    <property type="molecule type" value="Genomic_DNA"/>
</dbReference>
<keyword evidence="7 14" id="KW-0547">Nucleotide-binding</keyword>
<gene>
    <name evidence="16" type="ORF">SY83_16275</name>
</gene>
<dbReference type="EC" id="2.7.1.26" evidence="14"/>
<dbReference type="InterPro" id="IPR004821">
    <property type="entry name" value="Cyt_trans-like"/>
</dbReference>
<dbReference type="KEGG" id="pswu:SY83_16275"/>
<accession>A0A172TKL5</accession>
<dbReference type="InterPro" id="IPR014729">
    <property type="entry name" value="Rossmann-like_a/b/a_fold"/>
</dbReference>
<evidence type="ECO:0000259" key="15">
    <source>
        <dbReference type="SMART" id="SM00904"/>
    </source>
</evidence>
<feature type="domain" description="Riboflavin kinase" evidence="15">
    <location>
        <begin position="186"/>
        <end position="311"/>
    </location>
</feature>
<dbReference type="EC" id="2.7.7.2" evidence="14"/>
<comment type="catalytic activity">
    <reaction evidence="12 14">
        <text>riboflavin + ATP = FMN + ADP + H(+)</text>
        <dbReference type="Rhea" id="RHEA:14357"/>
        <dbReference type="ChEBI" id="CHEBI:15378"/>
        <dbReference type="ChEBI" id="CHEBI:30616"/>
        <dbReference type="ChEBI" id="CHEBI:57986"/>
        <dbReference type="ChEBI" id="CHEBI:58210"/>
        <dbReference type="ChEBI" id="CHEBI:456216"/>
        <dbReference type="EC" id="2.7.1.26"/>
    </reaction>
</comment>
<proteinExistence type="inferred from homology"/>
<dbReference type="Proteomes" id="UP000076927">
    <property type="component" value="Chromosome"/>
</dbReference>
<dbReference type="SUPFAM" id="SSF52374">
    <property type="entry name" value="Nucleotidylyl transferase"/>
    <property type="match status" value="1"/>
</dbReference>
<comment type="similarity">
    <text evidence="14">Belongs to the ribF family.</text>
</comment>
<dbReference type="SUPFAM" id="SSF82114">
    <property type="entry name" value="Riboflavin kinase-like"/>
    <property type="match status" value="1"/>
</dbReference>
<dbReference type="UniPathway" id="UPA00277">
    <property type="reaction ID" value="UER00407"/>
</dbReference>
<evidence type="ECO:0000256" key="1">
    <source>
        <dbReference type="ARBA" id="ARBA00004726"/>
    </source>
</evidence>
<evidence type="ECO:0000256" key="2">
    <source>
        <dbReference type="ARBA" id="ARBA00005201"/>
    </source>
</evidence>
<dbReference type="PANTHER" id="PTHR22749:SF6">
    <property type="entry name" value="RIBOFLAVIN KINASE"/>
    <property type="match status" value="1"/>
</dbReference>
<keyword evidence="3 14" id="KW-0285">Flavoprotein</keyword>
<dbReference type="GO" id="GO:0006747">
    <property type="term" value="P:FAD biosynthetic process"/>
    <property type="evidence" value="ECO:0007669"/>
    <property type="project" value="UniProtKB-UniRule"/>
</dbReference>
<evidence type="ECO:0000313" key="16">
    <source>
        <dbReference type="EMBL" id="ANE47581.1"/>
    </source>
</evidence>
<dbReference type="NCBIfam" id="NF004162">
    <property type="entry name" value="PRK05627.1-5"/>
    <property type="match status" value="1"/>
</dbReference>
<sequence>MIVVDIIHLAFPFDLETQGRKQVLAIGDFDGVHLGHQDVISKAVKAGNEAGVPVSVMSFHPHPREVLGQPKYASYITPLEEKMRIFESLGVDYAYVVNFTEAFAQVTPEQFIDKMLIPMNLHSIIVGFDFAFGHRGAGTVSMLRERCEPGIQVETVAPFLYKELKVSSTRVREALDGGLVQETADLLGRPYAVSGTVNGGDKRGRTLGFPTANLQLELPFVVPARGVYAVRAYLGDEVLGGVMNIGVKPTFTNNTVPSLEVHLFDFDREIYGETLRVDFLAFIRSERKFNSVQEIIEQIHKDAAEAKSFYF</sequence>
<dbReference type="STRING" id="1178515.SY83_16275"/>
<dbReference type="GO" id="GO:0008531">
    <property type="term" value="F:riboflavin kinase activity"/>
    <property type="evidence" value="ECO:0007669"/>
    <property type="project" value="UniProtKB-UniRule"/>
</dbReference>
<evidence type="ECO:0000256" key="6">
    <source>
        <dbReference type="ARBA" id="ARBA00022695"/>
    </source>
</evidence>
<evidence type="ECO:0000256" key="4">
    <source>
        <dbReference type="ARBA" id="ARBA00022643"/>
    </source>
</evidence>
<evidence type="ECO:0000256" key="10">
    <source>
        <dbReference type="ARBA" id="ARBA00022840"/>
    </source>
</evidence>
<dbReference type="Gene3D" id="3.40.50.620">
    <property type="entry name" value="HUPs"/>
    <property type="match status" value="1"/>
</dbReference>
<dbReference type="PATRIC" id="fig|1178515.4.peg.3272"/>
<evidence type="ECO:0000256" key="9">
    <source>
        <dbReference type="ARBA" id="ARBA00022827"/>
    </source>
</evidence>
<evidence type="ECO:0000256" key="3">
    <source>
        <dbReference type="ARBA" id="ARBA00022630"/>
    </source>
</evidence>
<dbReference type="Pfam" id="PF06574">
    <property type="entry name" value="FAD_syn"/>
    <property type="match status" value="1"/>
</dbReference>